<dbReference type="EMBL" id="JASBWR010000156">
    <property type="protein sequence ID" value="KAJ9091045.1"/>
    <property type="molecule type" value="Genomic_DNA"/>
</dbReference>
<accession>A0ACC2UVG5</accession>
<organism evidence="1 2">
    <name type="scientific">Naganishia cerealis</name>
    <dbReference type="NCBI Taxonomy" id="610337"/>
    <lineage>
        <taxon>Eukaryota</taxon>
        <taxon>Fungi</taxon>
        <taxon>Dikarya</taxon>
        <taxon>Basidiomycota</taxon>
        <taxon>Agaricomycotina</taxon>
        <taxon>Tremellomycetes</taxon>
        <taxon>Filobasidiales</taxon>
        <taxon>Filobasidiaceae</taxon>
        <taxon>Naganishia</taxon>
    </lineage>
</organism>
<evidence type="ECO:0000313" key="1">
    <source>
        <dbReference type="EMBL" id="KAJ9091045.1"/>
    </source>
</evidence>
<proteinExistence type="predicted"/>
<protein>
    <submittedName>
        <fullName evidence="1">Uncharacterized protein</fullName>
    </submittedName>
</protein>
<keyword evidence="2" id="KW-1185">Reference proteome</keyword>
<comment type="caution">
    <text evidence="1">The sequence shown here is derived from an EMBL/GenBank/DDBJ whole genome shotgun (WGS) entry which is preliminary data.</text>
</comment>
<evidence type="ECO:0000313" key="2">
    <source>
        <dbReference type="Proteomes" id="UP001241377"/>
    </source>
</evidence>
<reference evidence="1" key="1">
    <citation type="submission" date="2023-04" db="EMBL/GenBank/DDBJ databases">
        <title>Draft Genome sequencing of Naganishia species isolated from polar environments using Oxford Nanopore Technology.</title>
        <authorList>
            <person name="Leo P."/>
            <person name="Venkateswaran K."/>
        </authorList>
    </citation>
    <scope>NUCLEOTIDE SEQUENCE</scope>
    <source>
        <strain evidence="1">MNA-CCFEE 5261</strain>
    </source>
</reference>
<sequence length="399" mass="45428">MSHKEPSAISHSTLFDLKGIVSEHVSTFDKEGRTAVKGRSKPRNEHLSKDKFARPSPGIIRRMALEARNELNRKHLAHISKASEEQRQEIMRIKAEKYDKLKRGDYGVLTEKELAEITVDFDRKWEEQDDGWSDHSSDIDESAAAVSEPIYDDLGRKQAKKTTDDFDDAFSREKVEYVDELGRTRMGTRAEAREAEAARRTEDVGGRDPMQDLDDEQPTIGPAHAEVLQSNVIYGAQCFFPVYEPSQEDLKARLKAAEGTADTKHYNANEEVRARAAGHYQFAQDETKRAEQMAALKAEREETQQAREERQSRAVEVEQVAVSGGQPAMKKTVTLTPAQEMKKRKMDERRALIEAKRMKMLGGKEGIEKKRQELQDREAEKLLKEVETSLQPDQTDSLR</sequence>
<dbReference type="Proteomes" id="UP001241377">
    <property type="component" value="Unassembled WGS sequence"/>
</dbReference>
<name>A0ACC2UVG5_9TREE</name>
<gene>
    <name evidence="1" type="ORF">QFC19_009282</name>
</gene>